<keyword evidence="4" id="KW-0723">Serine/threonine-protein kinase</keyword>
<proteinExistence type="predicted"/>
<evidence type="ECO:0000259" key="12">
    <source>
        <dbReference type="PROSITE" id="PS50011"/>
    </source>
</evidence>
<dbReference type="AlphaFoldDB" id="A0A5N6PE76"/>
<dbReference type="Pfam" id="PF07714">
    <property type="entry name" value="PK_Tyr_Ser-Thr"/>
    <property type="match status" value="1"/>
</dbReference>
<evidence type="ECO:0000256" key="7">
    <source>
        <dbReference type="ARBA" id="ARBA00022777"/>
    </source>
</evidence>
<keyword evidence="14" id="KW-1185">Reference proteome</keyword>
<dbReference type="GO" id="GO:0005886">
    <property type="term" value="C:plasma membrane"/>
    <property type="evidence" value="ECO:0007669"/>
    <property type="project" value="UniProtKB-SubCell"/>
</dbReference>
<reference evidence="13 14" key="1">
    <citation type="submission" date="2019-05" db="EMBL/GenBank/DDBJ databases">
        <title>Mikania micrantha, genome provides insights into the molecular mechanism of rapid growth.</title>
        <authorList>
            <person name="Liu B."/>
        </authorList>
    </citation>
    <scope>NUCLEOTIDE SEQUENCE [LARGE SCALE GENOMIC DNA]</scope>
    <source>
        <strain evidence="13">NLD-2019</strain>
        <tissue evidence="13">Leaf</tissue>
    </source>
</reference>
<organism evidence="13 14">
    <name type="scientific">Mikania micrantha</name>
    <name type="common">bitter vine</name>
    <dbReference type="NCBI Taxonomy" id="192012"/>
    <lineage>
        <taxon>Eukaryota</taxon>
        <taxon>Viridiplantae</taxon>
        <taxon>Streptophyta</taxon>
        <taxon>Embryophyta</taxon>
        <taxon>Tracheophyta</taxon>
        <taxon>Spermatophyta</taxon>
        <taxon>Magnoliopsida</taxon>
        <taxon>eudicotyledons</taxon>
        <taxon>Gunneridae</taxon>
        <taxon>Pentapetalae</taxon>
        <taxon>asterids</taxon>
        <taxon>campanulids</taxon>
        <taxon>Asterales</taxon>
        <taxon>Asteraceae</taxon>
        <taxon>Asteroideae</taxon>
        <taxon>Heliantheae alliance</taxon>
        <taxon>Eupatorieae</taxon>
        <taxon>Mikania</taxon>
    </lineage>
</organism>
<keyword evidence="8 11" id="KW-0067">ATP-binding</keyword>
<dbReference type="InterPro" id="IPR000719">
    <property type="entry name" value="Prot_kinase_dom"/>
</dbReference>
<dbReference type="InterPro" id="IPR011009">
    <property type="entry name" value="Kinase-like_dom_sf"/>
</dbReference>
<evidence type="ECO:0000256" key="6">
    <source>
        <dbReference type="ARBA" id="ARBA00022741"/>
    </source>
</evidence>
<dbReference type="InterPro" id="IPR017441">
    <property type="entry name" value="Protein_kinase_ATP_BS"/>
</dbReference>
<evidence type="ECO:0000256" key="5">
    <source>
        <dbReference type="ARBA" id="ARBA00022679"/>
    </source>
</evidence>
<keyword evidence="7" id="KW-0418">Kinase</keyword>
<evidence type="ECO:0000256" key="8">
    <source>
        <dbReference type="ARBA" id="ARBA00022840"/>
    </source>
</evidence>
<protein>
    <recommendedName>
        <fullName evidence="2">non-specific serine/threonine protein kinase</fullName>
        <ecNumber evidence="2">2.7.11.1</ecNumber>
    </recommendedName>
</protein>
<evidence type="ECO:0000256" key="3">
    <source>
        <dbReference type="ARBA" id="ARBA00022475"/>
    </source>
</evidence>
<accession>A0A5N6PE76</accession>
<evidence type="ECO:0000256" key="1">
    <source>
        <dbReference type="ARBA" id="ARBA00004236"/>
    </source>
</evidence>
<comment type="subcellular location">
    <subcellularLocation>
        <location evidence="1">Cell membrane</location>
    </subcellularLocation>
</comment>
<dbReference type="FunFam" id="1.10.510.10:FF:001023">
    <property type="entry name" value="Os07g0541700 protein"/>
    <property type="match status" value="1"/>
</dbReference>
<keyword evidence="3" id="KW-0472">Membrane</keyword>
<dbReference type="OrthoDB" id="4062651at2759"/>
<comment type="catalytic activity">
    <reaction evidence="9">
        <text>L-threonyl-[protein] + ATP = O-phospho-L-threonyl-[protein] + ADP + H(+)</text>
        <dbReference type="Rhea" id="RHEA:46608"/>
        <dbReference type="Rhea" id="RHEA-COMP:11060"/>
        <dbReference type="Rhea" id="RHEA-COMP:11605"/>
        <dbReference type="ChEBI" id="CHEBI:15378"/>
        <dbReference type="ChEBI" id="CHEBI:30013"/>
        <dbReference type="ChEBI" id="CHEBI:30616"/>
        <dbReference type="ChEBI" id="CHEBI:61977"/>
        <dbReference type="ChEBI" id="CHEBI:456216"/>
        <dbReference type="EC" id="2.7.11.1"/>
    </reaction>
</comment>
<keyword evidence="6 11" id="KW-0547">Nucleotide-binding</keyword>
<comment type="caution">
    <text evidence="13">The sequence shown here is derived from an EMBL/GenBank/DDBJ whole genome shotgun (WGS) entry which is preliminary data.</text>
</comment>
<dbReference type="Gene3D" id="3.30.200.20">
    <property type="entry name" value="Phosphorylase Kinase, domain 1"/>
    <property type="match status" value="1"/>
</dbReference>
<evidence type="ECO:0000313" key="14">
    <source>
        <dbReference type="Proteomes" id="UP000326396"/>
    </source>
</evidence>
<dbReference type="Proteomes" id="UP000326396">
    <property type="component" value="Linkage Group LG13"/>
</dbReference>
<dbReference type="PANTHER" id="PTHR45621">
    <property type="entry name" value="OS01G0588500 PROTEIN-RELATED"/>
    <property type="match status" value="1"/>
</dbReference>
<evidence type="ECO:0000256" key="4">
    <source>
        <dbReference type="ARBA" id="ARBA00022527"/>
    </source>
</evidence>
<name>A0A5N6PE76_9ASTR</name>
<dbReference type="GO" id="GO:0004674">
    <property type="term" value="F:protein serine/threonine kinase activity"/>
    <property type="evidence" value="ECO:0007669"/>
    <property type="project" value="UniProtKB-KW"/>
</dbReference>
<evidence type="ECO:0000256" key="2">
    <source>
        <dbReference type="ARBA" id="ARBA00012513"/>
    </source>
</evidence>
<dbReference type="PROSITE" id="PS00107">
    <property type="entry name" value="PROTEIN_KINASE_ATP"/>
    <property type="match status" value="1"/>
</dbReference>
<dbReference type="GO" id="GO:0005524">
    <property type="term" value="F:ATP binding"/>
    <property type="evidence" value="ECO:0007669"/>
    <property type="project" value="UniProtKB-UniRule"/>
</dbReference>
<dbReference type="InterPro" id="IPR050823">
    <property type="entry name" value="Plant_Ser_Thr_Prot_Kinase"/>
</dbReference>
<dbReference type="Gene3D" id="1.10.510.10">
    <property type="entry name" value="Transferase(Phosphotransferase) domain 1"/>
    <property type="match status" value="1"/>
</dbReference>
<evidence type="ECO:0000256" key="10">
    <source>
        <dbReference type="ARBA" id="ARBA00048679"/>
    </source>
</evidence>
<keyword evidence="3" id="KW-1003">Cell membrane</keyword>
<sequence length="402" mass="45657">MRCFHFTNGDRRVDGENADVSRSSARVSWASVGRSELSDSLELLTQRRHNDLRVFKFSELKSATKGFNRTLMIGEGGFGCVYRGVVNANDARDGDRCLDVAIKQLDRNDSSYVYIRCFSFQGHKEWINEVNFLGVANHPNLVKLVGYCAEDDERGIQRLLVYQFMSNKSLDDHLLGRGKSPLSWMTRLRIAQGAARGLAYLHEEMDFQLIFRDFKTSNILLDEDFTPKLSDFGLARQGPAAGLTHVSTVAQTEAEAQVPEETEDELGEEGCGGGNYMRRVFEFKELVSLRNRSCGRLDWRYWAHGNHIHMVDNPDSGLMNQDQKWSGNCCYSIAILINWQELGGDLGRLVLFLVVRLYQETWLVDCSTEPTGGEPIAIIWYQSHGYPKQFRTKEDFGGYGSR</sequence>
<dbReference type="PROSITE" id="PS50011">
    <property type="entry name" value="PROTEIN_KINASE_DOM"/>
    <property type="match status" value="1"/>
</dbReference>
<feature type="domain" description="Protein kinase" evidence="12">
    <location>
        <begin position="67"/>
        <end position="402"/>
    </location>
</feature>
<comment type="catalytic activity">
    <reaction evidence="10">
        <text>L-seryl-[protein] + ATP = O-phospho-L-seryl-[protein] + ADP + H(+)</text>
        <dbReference type="Rhea" id="RHEA:17989"/>
        <dbReference type="Rhea" id="RHEA-COMP:9863"/>
        <dbReference type="Rhea" id="RHEA-COMP:11604"/>
        <dbReference type="ChEBI" id="CHEBI:15378"/>
        <dbReference type="ChEBI" id="CHEBI:29999"/>
        <dbReference type="ChEBI" id="CHEBI:30616"/>
        <dbReference type="ChEBI" id="CHEBI:83421"/>
        <dbReference type="ChEBI" id="CHEBI:456216"/>
        <dbReference type="EC" id="2.7.11.1"/>
    </reaction>
</comment>
<evidence type="ECO:0000256" key="9">
    <source>
        <dbReference type="ARBA" id="ARBA00047899"/>
    </source>
</evidence>
<dbReference type="EC" id="2.7.11.1" evidence="2"/>
<evidence type="ECO:0000256" key="11">
    <source>
        <dbReference type="PROSITE-ProRule" id="PRU10141"/>
    </source>
</evidence>
<dbReference type="SUPFAM" id="SSF56112">
    <property type="entry name" value="Protein kinase-like (PK-like)"/>
    <property type="match status" value="1"/>
</dbReference>
<evidence type="ECO:0000313" key="13">
    <source>
        <dbReference type="EMBL" id="KAD6119812.1"/>
    </source>
</evidence>
<dbReference type="InterPro" id="IPR001245">
    <property type="entry name" value="Ser-Thr/Tyr_kinase_cat_dom"/>
</dbReference>
<feature type="binding site" evidence="11">
    <location>
        <position position="103"/>
    </location>
    <ligand>
        <name>ATP</name>
        <dbReference type="ChEBI" id="CHEBI:30616"/>
    </ligand>
</feature>
<keyword evidence="5" id="KW-0808">Transferase</keyword>
<gene>
    <name evidence="13" type="ORF">E3N88_11083</name>
</gene>
<dbReference type="EMBL" id="SZYD01000005">
    <property type="protein sequence ID" value="KAD6119812.1"/>
    <property type="molecule type" value="Genomic_DNA"/>
</dbReference>